<name>A0A7G1G8C3_9BACT</name>
<protein>
    <recommendedName>
        <fullName evidence="2">Response regulatory domain-containing protein</fullName>
    </recommendedName>
</protein>
<dbReference type="InterPro" id="IPR021800">
    <property type="entry name" value="DUF3369"/>
</dbReference>
<dbReference type="EMBL" id="AP018712">
    <property type="protein sequence ID" value="BBE31197.1"/>
    <property type="molecule type" value="Genomic_DNA"/>
</dbReference>
<evidence type="ECO:0000313" key="4">
    <source>
        <dbReference type="Proteomes" id="UP000516361"/>
    </source>
</evidence>
<evidence type="ECO:0000256" key="1">
    <source>
        <dbReference type="PROSITE-ProRule" id="PRU00169"/>
    </source>
</evidence>
<dbReference type="GO" id="GO:0000160">
    <property type="term" value="P:phosphorelay signal transduction system"/>
    <property type="evidence" value="ECO:0007669"/>
    <property type="project" value="InterPro"/>
</dbReference>
<keyword evidence="4" id="KW-1185">Reference proteome</keyword>
<gene>
    <name evidence="3" type="ORF">OSSY52_13380</name>
</gene>
<dbReference type="InterPro" id="IPR011006">
    <property type="entry name" value="CheY-like_superfamily"/>
</dbReference>
<reference evidence="3 4" key="1">
    <citation type="submission" date="2018-06" db="EMBL/GenBank/DDBJ databases">
        <title>Genome sequencing of Oceanotoga sp. sy52.</title>
        <authorList>
            <person name="Mori K."/>
        </authorList>
    </citation>
    <scope>NUCLEOTIDE SEQUENCE [LARGE SCALE GENOMIC DNA]</scope>
    <source>
        <strain evidence="4">sy52</strain>
    </source>
</reference>
<organism evidence="3 4">
    <name type="scientific">Tepiditoga spiralis</name>
    <dbReference type="NCBI Taxonomy" id="2108365"/>
    <lineage>
        <taxon>Bacteria</taxon>
        <taxon>Thermotogati</taxon>
        <taxon>Thermotogota</taxon>
        <taxon>Thermotogae</taxon>
        <taxon>Petrotogales</taxon>
        <taxon>Petrotogaceae</taxon>
        <taxon>Tepiditoga</taxon>
    </lineage>
</organism>
<feature type="domain" description="Response regulatory" evidence="2">
    <location>
        <begin position="22"/>
        <end position="146"/>
    </location>
</feature>
<dbReference type="InterPro" id="IPR052020">
    <property type="entry name" value="Cyclic_di-GMP/3'3'-cGAMP_PDE"/>
</dbReference>
<dbReference type="RefSeq" id="WP_190613596.1">
    <property type="nucleotide sequence ID" value="NZ_AP018712.1"/>
</dbReference>
<evidence type="ECO:0000259" key="2">
    <source>
        <dbReference type="PROSITE" id="PS50110"/>
    </source>
</evidence>
<sequence>MNDNLIFSDEDDFPKLEEKPWKILIADDDHSIHAMTKLVVNDIIFENKKIQCFSAYSGKETLDILNNNEDIALVLLDVIMEEEDTGLKVVKQIRENLKNKKVRIILRTGQPGQAPEKMVVSKYDINDYKTKTELTVQKMYTTIIAALRAYKELEIIENSKKALCGVIEASIRLFESKSIKNFASELLKELSYLLEINKGIIINTSGMVFENNEDNYEILACSGEYEKNNVLEIKKLEDEVKEKIKMALKNNKSYFYDNEYIGYFKTETGKINLVYLNSESEFSELDKKAIEIFSRSVAVGYDNIYYNQKIIKEQKEKINKLNEYIEKNIKKSL</sequence>
<dbReference type="Pfam" id="PF00072">
    <property type="entry name" value="Response_reg"/>
    <property type="match status" value="1"/>
</dbReference>
<dbReference type="SMART" id="SM00448">
    <property type="entry name" value="REC"/>
    <property type="match status" value="1"/>
</dbReference>
<dbReference type="InParanoid" id="A0A7G1G8C3"/>
<accession>A0A7G1G8C3</accession>
<dbReference type="PROSITE" id="PS50110">
    <property type="entry name" value="RESPONSE_REGULATORY"/>
    <property type="match status" value="1"/>
</dbReference>
<dbReference type="Proteomes" id="UP000516361">
    <property type="component" value="Chromosome"/>
</dbReference>
<dbReference type="PANTHER" id="PTHR45228:SF9">
    <property type="entry name" value="3'3'-CGAMP-SPECIFIC PHOSPHODIESTERASE 2"/>
    <property type="match status" value="1"/>
</dbReference>
<evidence type="ECO:0000313" key="3">
    <source>
        <dbReference type="EMBL" id="BBE31197.1"/>
    </source>
</evidence>
<keyword evidence="1" id="KW-0597">Phosphoprotein</keyword>
<dbReference type="SUPFAM" id="SSF52172">
    <property type="entry name" value="CheY-like"/>
    <property type="match status" value="1"/>
</dbReference>
<proteinExistence type="predicted"/>
<dbReference type="Gene3D" id="3.40.50.2300">
    <property type="match status" value="1"/>
</dbReference>
<dbReference type="PANTHER" id="PTHR45228">
    <property type="entry name" value="CYCLIC DI-GMP PHOSPHODIESTERASE TM_0186-RELATED"/>
    <property type="match status" value="1"/>
</dbReference>
<dbReference type="InterPro" id="IPR001789">
    <property type="entry name" value="Sig_transdc_resp-reg_receiver"/>
</dbReference>
<feature type="modified residue" description="4-aspartylphosphate" evidence="1">
    <location>
        <position position="77"/>
    </location>
</feature>
<dbReference type="KEGG" id="ocy:OSSY52_13380"/>
<dbReference type="AlphaFoldDB" id="A0A7G1G8C3"/>
<dbReference type="Pfam" id="PF11849">
    <property type="entry name" value="DUF3369"/>
    <property type="match status" value="1"/>
</dbReference>